<keyword evidence="2" id="KW-0325">Glycoprotein</keyword>
<dbReference type="STRING" id="1088818.A0A2I0BFK9"/>
<dbReference type="SMART" id="SM01045">
    <property type="entry name" value="BURP"/>
    <property type="match status" value="1"/>
</dbReference>
<protein>
    <submittedName>
        <fullName evidence="5">BURP domain-containing protein 12</fullName>
    </submittedName>
</protein>
<dbReference type="Proteomes" id="UP000236161">
    <property type="component" value="Unassembled WGS sequence"/>
</dbReference>
<dbReference type="PANTHER" id="PTHR31458">
    <property type="entry name" value="POLYGALACTURONASE 1 BETA-LIKE PROTEIN 2"/>
    <property type="match status" value="1"/>
</dbReference>
<dbReference type="PROSITE" id="PS51277">
    <property type="entry name" value="BURP"/>
    <property type="match status" value="1"/>
</dbReference>
<dbReference type="PANTHER" id="PTHR31458:SF2">
    <property type="entry name" value="POLYGALACTURONASE 1 BETA-LIKE PROTEIN 2"/>
    <property type="match status" value="1"/>
</dbReference>
<evidence type="ECO:0000256" key="3">
    <source>
        <dbReference type="SAM" id="MobiDB-lite"/>
    </source>
</evidence>
<accession>A0A2I0BFK9</accession>
<dbReference type="OrthoDB" id="773062at2759"/>
<organism evidence="5 6">
    <name type="scientific">Apostasia shenzhenica</name>
    <dbReference type="NCBI Taxonomy" id="1088818"/>
    <lineage>
        <taxon>Eukaryota</taxon>
        <taxon>Viridiplantae</taxon>
        <taxon>Streptophyta</taxon>
        <taxon>Embryophyta</taxon>
        <taxon>Tracheophyta</taxon>
        <taxon>Spermatophyta</taxon>
        <taxon>Magnoliopsida</taxon>
        <taxon>Liliopsida</taxon>
        <taxon>Asparagales</taxon>
        <taxon>Orchidaceae</taxon>
        <taxon>Apostasioideae</taxon>
        <taxon>Apostasia</taxon>
    </lineage>
</organism>
<dbReference type="EMBL" id="KZ451885">
    <property type="protein sequence ID" value="PKA66593.1"/>
    <property type="molecule type" value="Genomic_DNA"/>
</dbReference>
<feature type="domain" description="BURP" evidence="4">
    <location>
        <begin position="462"/>
        <end position="673"/>
    </location>
</feature>
<evidence type="ECO:0000313" key="6">
    <source>
        <dbReference type="Proteomes" id="UP000236161"/>
    </source>
</evidence>
<evidence type="ECO:0000256" key="2">
    <source>
        <dbReference type="ARBA" id="ARBA00023180"/>
    </source>
</evidence>
<reference evidence="5 6" key="1">
    <citation type="journal article" date="2017" name="Nature">
        <title>The Apostasia genome and the evolution of orchids.</title>
        <authorList>
            <person name="Zhang G.Q."/>
            <person name="Liu K.W."/>
            <person name="Li Z."/>
            <person name="Lohaus R."/>
            <person name="Hsiao Y.Y."/>
            <person name="Niu S.C."/>
            <person name="Wang J.Y."/>
            <person name="Lin Y.C."/>
            <person name="Xu Q."/>
            <person name="Chen L.J."/>
            <person name="Yoshida K."/>
            <person name="Fujiwara S."/>
            <person name="Wang Z.W."/>
            <person name="Zhang Y.Q."/>
            <person name="Mitsuda N."/>
            <person name="Wang M."/>
            <person name="Liu G.H."/>
            <person name="Pecoraro L."/>
            <person name="Huang H.X."/>
            <person name="Xiao X.J."/>
            <person name="Lin M."/>
            <person name="Wu X.Y."/>
            <person name="Wu W.L."/>
            <person name="Chen Y.Y."/>
            <person name="Chang S.B."/>
            <person name="Sakamoto S."/>
            <person name="Ohme-Takagi M."/>
            <person name="Yagi M."/>
            <person name="Zeng S.J."/>
            <person name="Shen C.Y."/>
            <person name="Yeh C.M."/>
            <person name="Luo Y.B."/>
            <person name="Tsai W.C."/>
            <person name="Van de Peer Y."/>
            <person name="Liu Z.J."/>
        </authorList>
    </citation>
    <scope>NUCLEOTIDE SEQUENCE [LARGE SCALE GENOMIC DNA]</scope>
    <source>
        <strain evidence="6">cv. Shenzhen</strain>
        <tissue evidence="5">Stem</tissue>
    </source>
</reference>
<keyword evidence="1" id="KW-0732">Signal</keyword>
<gene>
    <name evidence="5" type="primary">BURP12</name>
    <name evidence="5" type="ORF">AXF42_Ash003247</name>
</gene>
<feature type="region of interest" description="Disordered" evidence="3">
    <location>
        <begin position="328"/>
        <end position="352"/>
    </location>
</feature>
<evidence type="ECO:0000256" key="1">
    <source>
        <dbReference type="ARBA" id="ARBA00022729"/>
    </source>
</evidence>
<dbReference type="InterPro" id="IPR004873">
    <property type="entry name" value="BURP_dom"/>
</dbReference>
<name>A0A2I0BFK9_9ASPA</name>
<sequence length="676" mass="72677">MEKKKSRSGDRGDERFATWKGKEKSLPIYSLICLNADAEATALAIMAMAIPRLFFLLFPLVVAVASPASQNPFTEKAALIRYWNRKVHNNLPHPAFLVSKLTPLSMVDAAAFSTIAAGDPSKLSSRLTSFCSAAGLLCQADLAPSLATNPRDSDFAGYQNSNFTNYGAGVNRGPSSFKNYSDDLNVPVDTFRRYGRDSVFHNSSFSSYDRDGNVVTANFTSYGTGSVGGNDGFSTYEQNSNVPNLRFTNYAADANGHDAGFSQYSVSANAGDQSFSGYGKGGNGETSDFRSYANDTNVIGSGFANYGEGGNGNADTFASYGDNGNVPENNFRSYSSGTTGGHDKFTSYRDQSNVGDDSFSSYAKGGNLGNADFTNYGKSFNPGSDTFKGYGQGSFNDEITFKAYFADNTTFKSYAKTGIEFKEYHNASSDTAAVARKADNRRPATSATNQPGINRWVEPGKFFREGSLKKGALMPMPDIRDRTAPRSFLPRSIAGKIPFSSSAISKIFRLLPGTAMSTAVESTVAECERPPSSGETKRCVTSAEDMIDFAVSVLGNDIAVRSTANTKGSKGNILIGEVSGLNGGKVTRSVSCHQSLMPFLAYYCHSVPRVRVYQAEILAVDSKEKINDGVAICHLDTSDWSPTHGAFLALGPGPGKIEVCHWIFEGDMTWTVADHL</sequence>
<feature type="compositionally biased region" description="Polar residues" evidence="3">
    <location>
        <begin position="328"/>
        <end position="337"/>
    </location>
</feature>
<evidence type="ECO:0000259" key="4">
    <source>
        <dbReference type="PROSITE" id="PS51277"/>
    </source>
</evidence>
<dbReference type="InterPro" id="IPR051897">
    <property type="entry name" value="PG-associated_BURP"/>
</dbReference>
<evidence type="ECO:0000313" key="5">
    <source>
        <dbReference type="EMBL" id="PKA66593.1"/>
    </source>
</evidence>
<keyword evidence="6" id="KW-1185">Reference proteome</keyword>
<dbReference type="AlphaFoldDB" id="A0A2I0BFK9"/>
<dbReference type="Pfam" id="PF03181">
    <property type="entry name" value="BURP"/>
    <property type="match status" value="1"/>
</dbReference>
<proteinExistence type="predicted"/>